<keyword evidence="3" id="KW-1185">Reference proteome</keyword>
<evidence type="ECO:0000256" key="1">
    <source>
        <dbReference type="SAM" id="MobiDB-lite"/>
    </source>
</evidence>
<reference evidence="3" key="2">
    <citation type="submission" date="2015-01" db="EMBL/GenBank/DDBJ databases">
        <title>Evolutionary Origins and Diversification of the Mycorrhizal Mutualists.</title>
        <authorList>
            <consortium name="DOE Joint Genome Institute"/>
            <consortium name="Mycorrhizal Genomics Consortium"/>
            <person name="Kohler A."/>
            <person name="Kuo A."/>
            <person name="Nagy L.G."/>
            <person name="Floudas D."/>
            <person name="Copeland A."/>
            <person name="Barry K.W."/>
            <person name="Cichocki N."/>
            <person name="Veneault-Fourrey C."/>
            <person name="LaButti K."/>
            <person name="Lindquist E.A."/>
            <person name="Lipzen A."/>
            <person name="Lundell T."/>
            <person name="Morin E."/>
            <person name="Murat C."/>
            <person name="Riley R."/>
            <person name="Ohm R."/>
            <person name="Sun H."/>
            <person name="Tunlid A."/>
            <person name="Henrissat B."/>
            <person name="Grigoriev I.V."/>
            <person name="Hibbett D.S."/>
            <person name="Martin F."/>
        </authorList>
    </citation>
    <scope>NUCLEOTIDE SEQUENCE [LARGE SCALE GENOMIC DNA]</scope>
    <source>
        <strain evidence="3">UH-Slu-Lm8-n1</strain>
    </source>
</reference>
<dbReference type="AlphaFoldDB" id="A0A0D0AHB8"/>
<evidence type="ECO:0000313" key="2">
    <source>
        <dbReference type="EMBL" id="KIK49490.1"/>
    </source>
</evidence>
<proteinExistence type="predicted"/>
<protein>
    <submittedName>
        <fullName evidence="2">Unplaced genomic scaffold CY34scaffold_1, whole genome shotgun sequence</fullName>
    </submittedName>
</protein>
<evidence type="ECO:0000313" key="3">
    <source>
        <dbReference type="Proteomes" id="UP000054485"/>
    </source>
</evidence>
<feature type="region of interest" description="Disordered" evidence="1">
    <location>
        <begin position="83"/>
        <end position="106"/>
    </location>
</feature>
<dbReference type="EMBL" id="KN835132">
    <property type="protein sequence ID" value="KIK49490.1"/>
    <property type="molecule type" value="Genomic_DNA"/>
</dbReference>
<gene>
    <name evidence="2" type="ORF">CY34DRAFT_114794</name>
</gene>
<accession>A0A0D0AHB8</accession>
<organism evidence="2 3">
    <name type="scientific">Suillus luteus UH-Slu-Lm8-n1</name>
    <dbReference type="NCBI Taxonomy" id="930992"/>
    <lineage>
        <taxon>Eukaryota</taxon>
        <taxon>Fungi</taxon>
        <taxon>Dikarya</taxon>
        <taxon>Basidiomycota</taxon>
        <taxon>Agaricomycotina</taxon>
        <taxon>Agaricomycetes</taxon>
        <taxon>Agaricomycetidae</taxon>
        <taxon>Boletales</taxon>
        <taxon>Suillineae</taxon>
        <taxon>Suillaceae</taxon>
        <taxon>Suillus</taxon>
    </lineage>
</organism>
<reference evidence="2 3" key="1">
    <citation type="submission" date="2014-04" db="EMBL/GenBank/DDBJ databases">
        <authorList>
            <consortium name="DOE Joint Genome Institute"/>
            <person name="Kuo A."/>
            <person name="Ruytinx J."/>
            <person name="Rineau F."/>
            <person name="Colpaert J."/>
            <person name="Kohler A."/>
            <person name="Nagy L.G."/>
            <person name="Floudas D."/>
            <person name="Copeland A."/>
            <person name="Barry K.W."/>
            <person name="Cichocki N."/>
            <person name="Veneault-Fourrey C."/>
            <person name="LaButti K."/>
            <person name="Lindquist E.A."/>
            <person name="Lipzen A."/>
            <person name="Lundell T."/>
            <person name="Morin E."/>
            <person name="Murat C."/>
            <person name="Sun H."/>
            <person name="Tunlid A."/>
            <person name="Henrissat B."/>
            <person name="Grigoriev I.V."/>
            <person name="Hibbett D.S."/>
            <person name="Martin F."/>
            <person name="Nordberg H.P."/>
            <person name="Cantor M.N."/>
            <person name="Hua S.X."/>
        </authorList>
    </citation>
    <scope>NUCLEOTIDE SEQUENCE [LARGE SCALE GENOMIC DNA]</scope>
    <source>
        <strain evidence="2 3">UH-Slu-Lm8-n1</strain>
    </source>
</reference>
<dbReference type="Proteomes" id="UP000054485">
    <property type="component" value="Unassembled WGS sequence"/>
</dbReference>
<name>A0A0D0AHB8_9AGAM</name>
<dbReference type="HOGENOM" id="CLU_2224918_0_0_1"/>
<dbReference type="InParanoid" id="A0A0D0AHB8"/>
<sequence length="106" mass="11919">MQHVLIPLNYVQRRVYDPKGLHFESRKSKVLILPPACNSKRFKFTSAAEPLCRAVQTCKLAGWVTLAEDVGPNFSEQKQVWNSESGQSYCPNATTASSPWDRSFAT</sequence>